<keyword evidence="2 5" id="KW-0378">Hydrolase</keyword>
<accession>A0A7C5VX63</accession>
<dbReference type="PANTHER" id="PTHR48081:SF30">
    <property type="entry name" value="ACETYL-HYDROLASE LIPR-RELATED"/>
    <property type="match status" value="1"/>
</dbReference>
<dbReference type="Gene3D" id="3.40.50.1820">
    <property type="entry name" value="alpha/beta hydrolase"/>
    <property type="match status" value="1"/>
</dbReference>
<dbReference type="InterPro" id="IPR013094">
    <property type="entry name" value="AB_hydrolase_3"/>
</dbReference>
<dbReference type="InterPro" id="IPR033140">
    <property type="entry name" value="Lipase_GDXG_put_SER_AS"/>
</dbReference>
<dbReference type="PROSITE" id="PS01174">
    <property type="entry name" value="LIPASE_GDXG_SER"/>
    <property type="match status" value="1"/>
</dbReference>
<organism evidence="5">
    <name type="scientific">Thermomicrobium roseum</name>
    <dbReference type="NCBI Taxonomy" id="500"/>
    <lineage>
        <taxon>Bacteria</taxon>
        <taxon>Pseudomonadati</taxon>
        <taxon>Thermomicrobiota</taxon>
        <taxon>Thermomicrobia</taxon>
        <taxon>Thermomicrobiales</taxon>
        <taxon>Thermomicrobiaceae</taxon>
        <taxon>Thermomicrobium</taxon>
    </lineage>
</organism>
<proteinExistence type="inferred from homology"/>
<evidence type="ECO:0000256" key="2">
    <source>
        <dbReference type="ARBA" id="ARBA00022801"/>
    </source>
</evidence>
<feature type="active site" evidence="3">
    <location>
        <position position="145"/>
    </location>
</feature>
<dbReference type="PANTHER" id="PTHR48081">
    <property type="entry name" value="AB HYDROLASE SUPERFAMILY PROTEIN C4A8.06C"/>
    <property type="match status" value="1"/>
</dbReference>
<evidence type="ECO:0000256" key="3">
    <source>
        <dbReference type="PROSITE-ProRule" id="PRU10038"/>
    </source>
</evidence>
<evidence type="ECO:0000256" key="1">
    <source>
        <dbReference type="ARBA" id="ARBA00010515"/>
    </source>
</evidence>
<dbReference type="InterPro" id="IPR050300">
    <property type="entry name" value="GDXG_lipolytic_enzyme"/>
</dbReference>
<evidence type="ECO:0000259" key="4">
    <source>
        <dbReference type="Pfam" id="PF07859"/>
    </source>
</evidence>
<gene>
    <name evidence="5" type="ORF">ENM21_00360</name>
</gene>
<dbReference type="EMBL" id="DRWX01000017">
    <property type="protein sequence ID" value="HHM95661.1"/>
    <property type="molecule type" value="Genomic_DNA"/>
</dbReference>
<name>A0A7C5VX63_THERO</name>
<dbReference type="GO" id="GO:0004806">
    <property type="term" value="F:triacylglycerol lipase activity"/>
    <property type="evidence" value="ECO:0007669"/>
    <property type="project" value="TreeGrafter"/>
</dbReference>
<protein>
    <submittedName>
        <fullName evidence="5">Alpha/beta hydrolase</fullName>
    </submittedName>
</protein>
<comment type="caution">
    <text evidence="5">The sequence shown here is derived from an EMBL/GenBank/DDBJ whole genome shotgun (WGS) entry which is preliminary data.</text>
</comment>
<comment type="similarity">
    <text evidence="1">Belongs to the 'GDXG' lipolytic enzyme family.</text>
</comment>
<dbReference type="AlphaFoldDB" id="A0A7C5VX63"/>
<feature type="domain" description="Alpha/beta hydrolase fold-3" evidence="4">
    <location>
        <begin position="71"/>
        <end position="270"/>
    </location>
</feature>
<sequence length="308" mass="34256">MASAPEGQIRGQLRIVRLLSAYLPLGIANWLIEQSARRVILPPDIKREDIRIDSLRCVWLVPEGSRNDRVLLYLHGGGFVFGLSGQHLRMVAELARRSELRALLVDYRLAPRHPWPAALEDCLAVYRWLLEQGLAPQHIVVAGDSAGGNLAITMVMALRDAGIPLPAALACLSPVGDLARRNQEGRVAGDAVLHPRAIRRFNRSYVADHDPRHPLISPLHGDWHGLPPLLIHAGEEELLREDAERIAADARAAGVEVELTIIPQMWHVWQLNVDLPQAQESLHAIPRWLVEQLNSANEQRTVPTDHTG</sequence>
<dbReference type="SUPFAM" id="SSF53474">
    <property type="entry name" value="alpha/beta-Hydrolases"/>
    <property type="match status" value="1"/>
</dbReference>
<dbReference type="InterPro" id="IPR029058">
    <property type="entry name" value="AB_hydrolase_fold"/>
</dbReference>
<reference evidence="5" key="1">
    <citation type="journal article" date="2020" name="mSystems">
        <title>Genome- and Community-Level Interaction Insights into Carbon Utilization and Element Cycling Functions of Hydrothermarchaeota in Hydrothermal Sediment.</title>
        <authorList>
            <person name="Zhou Z."/>
            <person name="Liu Y."/>
            <person name="Xu W."/>
            <person name="Pan J."/>
            <person name="Luo Z.H."/>
            <person name="Li M."/>
        </authorList>
    </citation>
    <scope>NUCLEOTIDE SEQUENCE [LARGE SCALE GENOMIC DNA]</scope>
    <source>
        <strain evidence="5">SpSt-1065</strain>
    </source>
</reference>
<evidence type="ECO:0000313" key="5">
    <source>
        <dbReference type="EMBL" id="HHM95661.1"/>
    </source>
</evidence>
<dbReference type="Pfam" id="PF07859">
    <property type="entry name" value="Abhydrolase_3"/>
    <property type="match status" value="1"/>
</dbReference>